<protein>
    <recommendedName>
        <fullName evidence="3">DUF5659 domain-containing protein</fullName>
    </recommendedName>
</protein>
<proteinExistence type="predicted"/>
<dbReference type="RefSeq" id="WP_377935186.1">
    <property type="nucleotide sequence ID" value="NZ_JBHUMF010000026.1"/>
</dbReference>
<accession>A0ABW5RR89</accession>
<sequence>MRTDNYNCFSYYQKEFLVANGLTPLREMVHSKTGKTFWIFSRSEEKLSELLVKWTNNRK</sequence>
<dbReference type="EMBL" id="JBHUMF010000026">
    <property type="protein sequence ID" value="MFD2681193.1"/>
    <property type="molecule type" value="Genomic_DNA"/>
</dbReference>
<evidence type="ECO:0000313" key="1">
    <source>
        <dbReference type="EMBL" id="MFD2681193.1"/>
    </source>
</evidence>
<reference evidence="2" key="1">
    <citation type="journal article" date="2019" name="Int. J. Syst. Evol. Microbiol.">
        <title>The Global Catalogue of Microorganisms (GCM) 10K type strain sequencing project: providing services to taxonomists for standard genome sequencing and annotation.</title>
        <authorList>
            <consortium name="The Broad Institute Genomics Platform"/>
            <consortium name="The Broad Institute Genome Sequencing Center for Infectious Disease"/>
            <person name="Wu L."/>
            <person name="Ma J."/>
        </authorList>
    </citation>
    <scope>NUCLEOTIDE SEQUENCE [LARGE SCALE GENOMIC DNA]</scope>
    <source>
        <strain evidence="2">KCTC 3913</strain>
    </source>
</reference>
<comment type="caution">
    <text evidence="1">The sequence shown here is derived from an EMBL/GenBank/DDBJ whole genome shotgun (WGS) entry which is preliminary data.</text>
</comment>
<name>A0ABW5RR89_9BACI</name>
<organism evidence="1 2">
    <name type="scientific">Bacillus seohaeanensis</name>
    <dbReference type="NCBI Taxonomy" id="284580"/>
    <lineage>
        <taxon>Bacteria</taxon>
        <taxon>Bacillati</taxon>
        <taxon>Bacillota</taxon>
        <taxon>Bacilli</taxon>
        <taxon>Bacillales</taxon>
        <taxon>Bacillaceae</taxon>
        <taxon>Bacillus</taxon>
    </lineage>
</organism>
<evidence type="ECO:0008006" key="3">
    <source>
        <dbReference type="Google" id="ProtNLM"/>
    </source>
</evidence>
<keyword evidence="2" id="KW-1185">Reference proteome</keyword>
<gene>
    <name evidence="1" type="ORF">ACFSUL_10605</name>
</gene>
<dbReference type="Proteomes" id="UP001597506">
    <property type="component" value="Unassembled WGS sequence"/>
</dbReference>
<evidence type="ECO:0000313" key="2">
    <source>
        <dbReference type="Proteomes" id="UP001597506"/>
    </source>
</evidence>